<evidence type="ECO:0000256" key="6">
    <source>
        <dbReference type="ARBA" id="ARBA00023136"/>
    </source>
</evidence>
<feature type="transmembrane region" description="Helical" evidence="8">
    <location>
        <begin position="132"/>
        <end position="150"/>
    </location>
</feature>
<dbReference type="EMBL" id="APJX01000004">
    <property type="protein sequence ID" value="EMS79700.1"/>
    <property type="molecule type" value="Genomic_DNA"/>
</dbReference>
<feature type="transmembrane region" description="Helical" evidence="8">
    <location>
        <begin position="373"/>
        <end position="400"/>
    </location>
</feature>
<gene>
    <name evidence="10" type="primary">mnhD</name>
    <name evidence="10" type="ORF">Dpo_4c02520</name>
</gene>
<evidence type="ECO:0000256" key="8">
    <source>
        <dbReference type="SAM" id="Phobius"/>
    </source>
</evidence>
<keyword evidence="5 8" id="KW-1133">Transmembrane helix</keyword>
<feature type="transmembrane region" description="Helical" evidence="8">
    <location>
        <begin position="447"/>
        <end position="468"/>
    </location>
</feature>
<dbReference type="GO" id="GO:0042773">
    <property type="term" value="P:ATP synthesis coupled electron transport"/>
    <property type="evidence" value="ECO:0007669"/>
    <property type="project" value="InterPro"/>
</dbReference>
<dbReference type="RefSeq" id="WP_006965950.1">
    <property type="nucleotide sequence ID" value="NZ_APJX01000004.1"/>
</dbReference>
<sequence>MTQVLIFPILVPLAFAIYTGCFRHHPSHSSSAAIAGALIHLASAGWLLSVVTTQGVVVLWVGSWPSPAGICLVADLLSAVLVLVTAFLHVVVMIYTRFDTTHEQIRSGFHPFMQMLTAAICGAFLTGDLFNLYVWFEVMLMASFGIMVMDHPAARLPNAVKYVTLNIVATLFLLTGIGLVYGLTGTLNLADLHEKIVLVENDGLLAGTSLLLMTAFGIKSALFPLFFWLPAAYPTLPPGVAAFFGGLLTKVGVYALIRLFTLVFVTHPHITHTILMIAAGLTMLSGVVTAASQMDIRRILSFHIISQVGYMILGLAVLTPLALAAALIYMVHNIIAKATLFLVGGLIQRAGGSFHLTQVGSLYQTHGLLSVGFFIPAFALAGLPPLSGFWAKLLIIYACLESRHYGAAALAAFVGLLTLFSMVKIWMEAFWKPSPQKQTASETRVLSPWMMGPVLGLCLMIVLMGIFIEPVFHLALTAGEQLVDPAAYVAAVTGGK</sequence>
<feature type="transmembrane region" description="Helical" evidence="8">
    <location>
        <begin position="204"/>
        <end position="229"/>
    </location>
</feature>
<evidence type="ECO:0000256" key="4">
    <source>
        <dbReference type="ARBA" id="ARBA00022692"/>
    </source>
</evidence>
<comment type="subcellular location">
    <subcellularLocation>
        <location evidence="1">Cell membrane</location>
        <topology evidence="1">Multi-pass membrane protein</topology>
    </subcellularLocation>
    <subcellularLocation>
        <location evidence="7">Membrane</location>
        <topology evidence="7">Multi-pass membrane protein</topology>
    </subcellularLocation>
</comment>
<feature type="transmembrane region" description="Helical" evidence="8">
    <location>
        <begin position="241"/>
        <end position="264"/>
    </location>
</feature>
<feature type="transmembrane region" description="Helical" evidence="8">
    <location>
        <begin position="108"/>
        <end position="126"/>
    </location>
</feature>
<evidence type="ECO:0000256" key="2">
    <source>
        <dbReference type="ARBA" id="ARBA00005346"/>
    </source>
</evidence>
<dbReference type="PANTHER" id="PTHR42703">
    <property type="entry name" value="NADH DEHYDROGENASE"/>
    <property type="match status" value="1"/>
</dbReference>
<reference evidence="10 11" key="1">
    <citation type="journal article" date="2013" name="Genome Announc.">
        <title>Draft Genome Sequence of Desulfotignum phosphitoxidans DSM 13687 Strain FiPS-3.</title>
        <authorList>
            <person name="Poehlein A."/>
            <person name="Daniel R."/>
            <person name="Simeonova D.D."/>
        </authorList>
    </citation>
    <scope>NUCLEOTIDE SEQUENCE [LARGE SCALE GENOMIC DNA]</scope>
    <source>
        <strain evidence="10 11">DSM 13687</strain>
    </source>
</reference>
<comment type="similarity">
    <text evidence="2">Belongs to the CPA3 antiporters (TC 2.A.63) subunit D family.</text>
</comment>
<evidence type="ECO:0000313" key="11">
    <source>
        <dbReference type="Proteomes" id="UP000014216"/>
    </source>
</evidence>
<dbReference type="InterPro" id="IPR001750">
    <property type="entry name" value="ND/Mrp_TM"/>
</dbReference>
<organism evidence="10 11">
    <name type="scientific">Desulfotignum phosphitoxidans DSM 13687</name>
    <dbReference type="NCBI Taxonomy" id="1286635"/>
    <lineage>
        <taxon>Bacteria</taxon>
        <taxon>Pseudomonadati</taxon>
        <taxon>Thermodesulfobacteriota</taxon>
        <taxon>Desulfobacteria</taxon>
        <taxon>Desulfobacterales</taxon>
        <taxon>Desulfobacteraceae</taxon>
        <taxon>Desulfotignum</taxon>
    </lineage>
</organism>
<protein>
    <submittedName>
        <fullName evidence="10">Multicomponent Na+/H+ antiporter subunit D</fullName>
    </submittedName>
</protein>
<dbReference type="InterPro" id="IPR003918">
    <property type="entry name" value="NADH_UbQ_OxRdtase"/>
</dbReference>
<dbReference type="PATRIC" id="fig|1286635.3.peg.2290"/>
<feature type="transmembrane region" description="Helical" evidence="8">
    <location>
        <begin position="162"/>
        <end position="184"/>
    </location>
</feature>
<keyword evidence="3" id="KW-1003">Cell membrane</keyword>
<feature type="transmembrane region" description="Helical" evidence="8">
    <location>
        <begin position="67"/>
        <end position="96"/>
    </location>
</feature>
<dbReference type="PRINTS" id="PR01437">
    <property type="entry name" value="NUOXDRDTASE4"/>
</dbReference>
<dbReference type="OrthoDB" id="9781596at2"/>
<keyword evidence="11" id="KW-1185">Reference proteome</keyword>
<comment type="caution">
    <text evidence="10">The sequence shown here is derived from an EMBL/GenBank/DDBJ whole genome shotgun (WGS) entry which is preliminary data.</text>
</comment>
<dbReference type="GO" id="GO:0005886">
    <property type="term" value="C:plasma membrane"/>
    <property type="evidence" value="ECO:0007669"/>
    <property type="project" value="UniProtKB-SubCell"/>
</dbReference>
<evidence type="ECO:0000256" key="3">
    <source>
        <dbReference type="ARBA" id="ARBA00022475"/>
    </source>
</evidence>
<evidence type="ECO:0000259" key="9">
    <source>
        <dbReference type="Pfam" id="PF00361"/>
    </source>
</evidence>
<keyword evidence="4 7" id="KW-0812">Transmembrane</keyword>
<dbReference type="AlphaFoldDB" id="S0FYE9"/>
<feature type="transmembrane region" description="Helical" evidence="8">
    <location>
        <begin position="6"/>
        <end position="22"/>
    </location>
</feature>
<dbReference type="GO" id="GO:0008137">
    <property type="term" value="F:NADH dehydrogenase (ubiquinone) activity"/>
    <property type="evidence" value="ECO:0007669"/>
    <property type="project" value="InterPro"/>
</dbReference>
<dbReference type="InterPro" id="IPR050586">
    <property type="entry name" value="CPA3_Na-H_Antiporter_D"/>
</dbReference>
<name>S0FYE9_9BACT</name>
<evidence type="ECO:0000256" key="1">
    <source>
        <dbReference type="ARBA" id="ARBA00004651"/>
    </source>
</evidence>
<evidence type="ECO:0000256" key="5">
    <source>
        <dbReference type="ARBA" id="ARBA00022989"/>
    </source>
</evidence>
<feature type="transmembrane region" description="Helical" evidence="8">
    <location>
        <begin position="34"/>
        <end position="61"/>
    </location>
</feature>
<feature type="transmembrane region" description="Helical" evidence="8">
    <location>
        <begin position="270"/>
        <end position="291"/>
    </location>
</feature>
<evidence type="ECO:0000313" key="10">
    <source>
        <dbReference type="EMBL" id="EMS79700.1"/>
    </source>
</evidence>
<dbReference type="PANTHER" id="PTHR42703:SF1">
    <property type="entry name" value="NA(+)_H(+) ANTIPORTER SUBUNIT D1"/>
    <property type="match status" value="1"/>
</dbReference>
<dbReference type="Proteomes" id="UP000014216">
    <property type="component" value="Unassembled WGS sequence"/>
</dbReference>
<proteinExistence type="inferred from homology"/>
<feature type="domain" description="NADH:quinone oxidoreductase/Mrp antiporter transmembrane" evidence="9">
    <location>
        <begin position="127"/>
        <end position="416"/>
    </location>
</feature>
<accession>S0FYE9</accession>
<feature type="transmembrane region" description="Helical" evidence="8">
    <location>
        <begin position="407"/>
        <end position="427"/>
    </location>
</feature>
<evidence type="ECO:0000256" key="7">
    <source>
        <dbReference type="RuleBase" id="RU000320"/>
    </source>
</evidence>
<dbReference type="Pfam" id="PF00361">
    <property type="entry name" value="Proton_antipo_M"/>
    <property type="match status" value="1"/>
</dbReference>
<keyword evidence="6 8" id="KW-0472">Membrane</keyword>